<dbReference type="InterPro" id="IPR041528">
    <property type="entry name" value="Cas6b_N"/>
</dbReference>
<dbReference type="Pfam" id="PF17955">
    <property type="entry name" value="Cas6b_N"/>
    <property type="match status" value="1"/>
</dbReference>
<dbReference type="InterPro" id="IPR020209">
    <property type="entry name" value="Cas6b_C"/>
</dbReference>
<dbReference type="EMBL" id="FNLL01000007">
    <property type="protein sequence ID" value="SDU36767.1"/>
    <property type="molecule type" value="Genomic_DNA"/>
</dbReference>
<gene>
    <name evidence="3" type="ORF">SAMN04487931_107115</name>
</gene>
<evidence type="ECO:0000313" key="3">
    <source>
        <dbReference type="EMBL" id="SDU36767.1"/>
    </source>
</evidence>
<feature type="domain" description="Cas6b C-terminal" evidence="1">
    <location>
        <begin position="107"/>
        <end position="220"/>
    </location>
</feature>
<evidence type="ECO:0000259" key="1">
    <source>
        <dbReference type="Pfam" id="PF17262"/>
    </source>
</evidence>
<accession>A0A1H2HXZ6</accession>
<proteinExistence type="predicted"/>
<dbReference type="Pfam" id="PF17262">
    <property type="entry name" value="Cas6b_C"/>
    <property type="match status" value="1"/>
</dbReference>
<reference evidence="4" key="1">
    <citation type="submission" date="2016-10" db="EMBL/GenBank/DDBJ databases">
        <authorList>
            <person name="Varghese N."/>
            <person name="Submissions S."/>
        </authorList>
    </citation>
    <scope>NUCLEOTIDE SEQUENCE [LARGE SCALE GENOMIC DNA]</scope>
    <source>
        <strain evidence="4">DSM 3384</strain>
    </source>
</reference>
<evidence type="ECO:0000313" key="4">
    <source>
        <dbReference type="Proteomes" id="UP000199608"/>
    </source>
</evidence>
<evidence type="ECO:0008006" key="5">
    <source>
        <dbReference type="Google" id="ProtNLM"/>
    </source>
</evidence>
<protein>
    <recommendedName>
        <fullName evidence="5">DNA repair protein</fullName>
    </recommendedName>
</protein>
<sequence>MKKAILYFNNIKLNSSQIHKLRGYVGNVFAEHDLIHNHDSVTGKSIYRYPLIQFKIIDHDPCIIALTEKAVQVFTEIFMTLDEIVIDGRKIPIHEKDLKIETVEFGFSKETFMYEFISPWIGLNQKNFAVYINLKNQKEKNDLLKKIVIGNILSMSKYLDLQLDQNQTINVDLQFQQTKVTLKGKQMIGFKGMFKVNFMIPDYMGLGKSVSRGFGSVKKIL</sequence>
<dbReference type="Proteomes" id="UP000199608">
    <property type="component" value="Unassembled WGS sequence"/>
</dbReference>
<dbReference type="RefSeq" id="WP_092234845.1">
    <property type="nucleotide sequence ID" value="NZ_FNLL01000007.1"/>
</dbReference>
<evidence type="ECO:0000259" key="2">
    <source>
        <dbReference type="Pfam" id="PF17955"/>
    </source>
</evidence>
<organism evidence="3 4">
    <name type="scientific">Desulfobacula phenolica</name>
    <dbReference type="NCBI Taxonomy" id="90732"/>
    <lineage>
        <taxon>Bacteria</taxon>
        <taxon>Pseudomonadati</taxon>
        <taxon>Thermodesulfobacteriota</taxon>
        <taxon>Desulfobacteria</taxon>
        <taxon>Desulfobacterales</taxon>
        <taxon>Desulfobacteraceae</taxon>
        <taxon>Desulfobacula</taxon>
    </lineage>
</organism>
<name>A0A1H2HXZ6_9BACT</name>
<feature type="domain" description="Cas6b N-terminal" evidence="2">
    <location>
        <begin position="11"/>
        <end position="103"/>
    </location>
</feature>
<keyword evidence="4" id="KW-1185">Reference proteome</keyword>
<dbReference type="AlphaFoldDB" id="A0A1H2HXZ6"/>